<proteinExistence type="predicted"/>
<name>A0A212L2A8_9BACT</name>
<organism evidence="2">
    <name type="scientific">uncultured Desulfovibrio sp</name>
    <dbReference type="NCBI Taxonomy" id="167968"/>
    <lineage>
        <taxon>Bacteria</taxon>
        <taxon>Pseudomonadati</taxon>
        <taxon>Thermodesulfobacteriota</taxon>
        <taxon>Desulfovibrionia</taxon>
        <taxon>Desulfovibrionales</taxon>
        <taxon>Desulfovibrionaceae</taxon>
        <taxon>Desulfovibrio</taxon>
        <taxon>environmental samples</taxon>
    </lineage>
</organism>
<feature type="compositionally biased region" description="Polar residues" evidence="1">
    <location>
        <begin position="11"/>
        <end position="21"/>
    </location>
</feature>
<evidence type="ECO:0000256" key="1">
    <source>
        <dbReference type="SAM" id="MobiDB-lite"/>
    </source>
</evidence>
<dbReference type="AlphaFoldDB" id="A0A212L2A8"/>
<gene>
    <name evidence="2" type="ORF">KL86DES1_20135</name>
</gene>
<reference evidence="2" key="1">
    <citation type="submission" date="2016-08" db="EMBL/GenBank/DDBJ databases">
        <authorList>
            <person name="Seilhamer J.J."/>
        </authorList>
    </citation>
    <scope>NUCLEOTIDE SEQUENCE</scope>
    <source>
        <strain evidence="2">86-1</strain>
    </source>
</reference>
<dbReference type="EMBL" id="FMJC01000002">
    <property type="protein sequence ID" value="SCM71691.1"/>
    <property type="molecule type" value="Genomic_DNA"/>
</dbReference>
<feature type="region of interest" description="Disordered" evidence="1">
    <location>
        <begin position="1"/>
        <end position="21"/>
    </location>
</feature>
<accession>A0A212L2A8</accession>
<protein>
    <submittedName>
        <fullName evidence="2">Uncharacterized protein</fullName>
    </submittedName>
</protein>
<sequence length="66" mass="7484">MEPFDTKALPPQSSSKSTNIKGSTDYRAFWKRAVISFGKARSFFEAGVDFSVLDCFKKSEARRQTE</sequence>
<evidence type="ECO:0000313" key="2">
    <source>
        <dbReference type="EMBL" id="SCM71691.1"/>
    </source>
</evidence>